<organism evidence="4 5">
    <name type="scientific">Natrinema altunense</name>
    <dbReference type="NCBI Taxonomy" id="222984"/>
    <lineage>
        <taxon>Archaea</taxon>
        <taxon>Methanobacteriati</taxon>
        <taxon>Methanobacteriota</taxon>
        <taxon>Stenosarchaea group</taxon>
        <taxon>Halobacteria</taxon>
        <taxon>Halobacteriales</taxon>
        <taxon>Natrialbaceae</taxon>
        <taxon>Natrinema</taxon>
    </lineage>
</organism>
<dbReference type="InterPro" id="IPR011635">
    <property type="entry name" value="CARDB"/>
</dbReference>
<feature type="domain" description="CARDB" evidence="3">
    <location>
        <begin position="263"/>
        <end position="344"/>
    </location>
</feature>
<name>A0A482Y0J8_9EURY</name>
<reference evidence="4 5" key="1">
    <citation type="submission" date="2019-02" db="EMBL/GenBank/DDBJ databases">
        <title>Genome analysis provides insights into bioremediation potentialities and Haloocin production by Natrinema altunense strain 4.1R isolated from Chott Douz in Tunisian desert.</title>
        <authorList>
            <person name="Najjari A."/>
            <person name="Youssef N."/>
            <person name="Ben Dhia O."/>
            <person name="Ferjani R."/>
            <person name="El Hidri D."/>
            <person name="Ouzari H.I."/>
            <person name="Cherif A."/>
        </authorList>
    </citation>
    <scope>NUCLEOTIDE SEQUENCE [LARGE SCALE GENOMIC DNA]</scope>
    <source>
        <strain evidence="4 5">4.1R</strain>
    </source>
</reference>
<feature type="region of interest" description="Disordered" evidence="1">
    <location>
        <begin position="149"/>
        <end position="170"/>
    </location>
</feature>
<dbReference type="InterPro" id="IPR013783">
    <property type="entry name" value="Ig-like_fold"/>
</dbReference>
<dbReference type="OrthoDB" id="271491at2157"/>
<dbReference type="AlphaFoldDB" id="A0A482Y0J8"/>
<keyword evidence="2" id="KW-0812">Transmembrane</keyword>
<evidence type="ECO:0000256" key="1">
    <source>
        <dbReference type="SAM" id="MobiDB-lite"/>
    </source>
</evidence>
<dbReference type="Pfam" id="PF07705">
    <property type="entry name" value="CARDB"/>
    <property type="match status" value="2"/>
</dbReference>
<gene>
    <name evidence="4" type="ORF">ELS17_02850</name>
</gene>
<evidence type="ECO:0000313" key="5">
    <source>
        <dbReference type="Proteomes" id="UP000292704"/>
    </source>
</evidence>
<sequence length="389" mass="40627">MKSYHYLLVATLLVSLIVPTAALTMSGDNATEDVVLESGDAANGQYAAIENGKLGLDLEALNDRSVTRADDVFRITVTDDAVERVWIDHDVPGLTFYRNDQPTATVSEARPLEPSAGTVARIGVAVDTHIARSGTETFTVTVQYADNETMPGGSAGGSSGSPPAESTAIGGSALELSPTTVEAGETVTVTATYRNDGETTTSSTVALTVDGTVVDQRTITLEPGESQPVTFERSMEWPGTYDVGIEGVGSASVTVDGPAADIVNATVVDPDITVGESTTIEATVENPTDERATRTLEVAVDGIVVDSRAVSIPANGERTVTFERRFDESGTYEIAVNGVSAGTVSVERAAFSIRDRELSPATTAALAPPATAGLLVLVIAANRRWAFLR</sequence>
<proteinExistence type="predicted"/>
<feature type="transmembrane region" description="Helical" evidence="2">
    <location>
        <begin position="361"/>
        <end position="381"/>
    </location>
</feature>
<comment type="caution">
    <text evidence="4">The sequence shown here is derived from an EMBL/GenBank/DDBJ whole genome shotgun (WGS) entry which is preliminary data.</text>
</comment>
<dbReference type="EMBL" id="SHMR01000001">
    <property type="protein sequence ID" value="RZH68420.1"/>
    <property type="molecule type" value="Genomic_DNA"/>
</dbReference>
<evidence type="ECO:0000313" key="4">
    <source>
        <dbReference type="EMBL" id="RZH68420.1"/>
    </source>
</evidence>
<dbReference type="Gene3D" id="2.60.40.10">
    <property type="entry name" value="Immunoglobulins"/>
    <property type="match status" value="2"/>
</dbReference>
<dbReference type="Proteomes" id="UP000292704">
    <property type="component" value="Unassembled WGS sequence"/>
</dbReference>
<keyword evidence="2" id="KW-0472">Membrane</keyword>
<dbReference type="RefSeq" id="WP_130169453.1">
    <property type="nucleotide sequence ID" value="NZ_SHMR01000001.1"/>
</dbReference>
<feature type="domain" description="CARDB" evidence="3">
    <location>
        <begin position="175"/>
        <end position="243"/>
    </location>
</feature>
<keyword evidence="2" id="KW-1133">Transmembrane helix</keyword>
<evidence type="ECO:0000259" key="3">
    <source>
        <dbReference type="Pfam" id="PF07705"/>
    </source>
</evidence>
<accession>A0A482Y0J8</accession>
<evidence type="ECO:0000256" key="2">
    <source>
        <dbReference type="SAM" id="Phobius"/>
    </source>
</evidence>
<protein>
    <recommendedName>
        <fullName evidence="3">CARDB domain-containing protein</fullName>
    </recommendedName>
</protein>
<dbReference type="STRING" id="222984.GCA_000731985_00681"/>